<dbReference type="EMBL" id="RCNR01000011">
    <property type="protein sequence ID" value="MUH35760.1"/>
    <property type="molecule type" value="Genomic_DNA"/>
</dbReference>
<organism evidence="2 3">
    <name type="scientific">Zobellia amurskyensis</name>
    <dbReference type="NCBI Taxonomy" id="248905"/>
    <lineage>
        <taxon>Bacteria</taxon>
        <taxon>Pseudomonadati</taxon>
        <taxon>Bacteroidota</taxon>
        <taxon>Flavobacteriia</taxon>
        <taxon>Flavobacteriales</taxon>
        <taxon>Flavobacteriaceae</taxon>
        <taxon>Zobellia</taxon>
    </lineage>
</organism>
<reference evidence="2 3" key="1">
    <citation type="journal article" date="2019" name="Mar. Drugs">
        <title>Comparative Genomics and CAZyme Genome Repertoires of Marine Zobellia amurskyensis KMM 3526(T) and Zobellia laminariae KMM 3676(T).</title>
        <authorList>
            <person name="Chernysheva N."/>
            <person name="Bystritskaya E."/>
            <person name="Stenkova A."/>
            <person name="Golovkin I."/>
            <person name="Nedashkovskaya O."/>
            <person name="Isaeva M."/>
        </authorList>
    </citation>
    <scope>NUCLEOTIDE SEQUENCE [LARGE SCALE GENOMIC DNA]</scope>
    <source>
        <strain evidence="2 3">KMM 3526</strain>
    </source>
</reference>
<evidence type="ECO:0000313" key="3">
    <source>
        <dbReference type="Proteomes" id="UP000540519"/>
    </source>
</evidence>
<dbReference type="Pfam" id="PF00582">
    <property type="entry name" value="Usp"/>
    <property type="match status" value="1"/>
</dbReference>
<dbReference type="OrthoDB" id="1198867at2"/>
<dbReference type="AlphaFoldDB" id="A0A7X2ZSU9"/>
<name>A0A7X2ZSU9_9FLAO</name>
<dbReference type="InterPro" id="IPR014729">
    <property type="entry name" value="Rossmann-like_a/b/a_fold"/>
</dbReference>
<protein>
    <recommendedName>
        <fullName evidence="1">UspA domain-containing protein</fullName>
    </recommendedName>
</protein>
<gene>
    <name evidence="2" type="ORF">D9O36_07905</name>
</gene>
<sequence length="282" mass="32073">MKENKYKIALFSDLGDGMHNLLKSSVSLAKMVEGEIEVFNVRKPTDIIEKDNQLSAIRTINREYILTDKRMKNILSPISKDYGVNISYSSTFGNVKTEIERYLAKNNPDIIVLGRRKTRLFSRIDDRIANFVLTIFKGSVMIVSEENGLEPDMKIGIGTLNCSKESSSSSFPEALFAYTDSPLKSFNIVDGSHAKQQQSQQFLGQKTVEYVFDYNENTLKKLPTYLSKSNINLLFVERKKKEKESTSSPLAMYDKVKKLGITLMIAGEKRLHLKYQNNLKIA</sequence>
<proteinExistence type="predicted"/>
<dbReference type="InterPro" id="IPR006016">
    <property type="entry name" value="UspA"/>
</dbReference>
<evidence type="ECO:0000313" key="2">
    <source>
        <dbReference type="EMBL" id="MUH35760.1"/>
    </source>
</evidence>
<keyword evidence="3" id="KW-1185">Reference proteome</keyword>
<evidence type="ECO:0000259" key="1">
    <source>
        <dbReference type="Pfam" id="PF00582"/>
    </source>
</evidence>
<comment type="caution">
    <text evidence="2">The sequence shown here is derived from an EMBL/GenBank/DDBJ whole genome shotgun (WGS) entry which is preliminary data.</text>
</comment>
<accession>A0A7X2ZSU9</accession>
<dbReference type="Gene3D" id="3.40.50.620">
    <property type="entry name" value="HUPs"/>
    <property type="match status" value="1"/>
</dbReference>
<feature type="domain" description="UspA" evidence="1">
    <location>
        <begin position="13"/>
        <end position="143"/>
    </location>
</feature>
<dbReference type="RefSeq" id="WP_155599494.1">
    <property type="nucleotide sequence ID" value="NZ_RCNR01000011.1"/>
</dbReference>
<dbReference type="Proteomes" id="UP000540519">
    <property type="component" value="Unassembled WGS sequence"/>
</dbReference>
<dbReference type="SUPFAM" id="SSF52402">
    <property type="entry name" value="Adenine nucleotide alpha hydrolases-like"/>
    <property type="match status" value="1"/>
</dbReference>